<sequence length="406" mass="46295">MSDDKKNIMDEFDDEQTVTTKEMTLSFGPQHPSAHGVLHLLLGLQGEKVTWADPDIGYLHRGTEKIAENLLYHQFVPYTDRLDYMSSMSNNLGYVLAVEKVMALEVPERAQYLRVLCAELSRLAGHLVCIGAWGVDLGAMTVLLYAFREREMIMDLFEMICGARMTLSYMRIGGVRWDATEEFLTKCKELMDYMPERIDEYERLITGNRVWIKRNKNVGIIKAEDAIDMGLTGPNLRGSGVPWDLRKDEPYLIYDKLDFEVPVGTVGDCFDRYLVRIEEMRQTVRIISQCIEKLPEGPFVVGSTQIVPPPKDEVYKNMEELIHHFKYVSHGFKVPEGEAYHAIEAPKGELGFYIKSNGTEMPERLKIRSPTFVNLQSTDHLARGEYMADVVAIISSLDPVFGECDK</sequence>
<evidence type="ECO:0000256" key="1">
    <source>
        <dbReference type="SAM" id="Phobius"/>
    </source>
</evidence>
<organism evidence="3">
    <name type="scientific">hydrothermal vent metagenome</name>
    <dbReference type="NCBI Taxonomy" id="652676"/>
    <lineage>
        <taxon>unclassified sequences</taxon>
        <taxon>metagenomes</taxon>
        <taxon>ecological metagenomes</taxon>
    </lineage>
</organism>
<dbReference type="EC" id="1.6.5.3" evidence="3"/>
<reference evidence="3" key="1">
    <citation type="submission" date="2018-06" db="EMBL/GenBank/DDBJ databases">
        <authorList>
            <person name="Zhirakovskaya E."/>
        </authorList>
    </citation>
    <scope>NUCLEOTIDE SEQUENCE</scope>
</reference>
<dbReference type="Gene3D" id="1.10.645.10">
    <property type="entry name" value="Cytochrome-c3 Hydrogenase, chain B"/>
    <property type="match status" value="1"/>
</dbReference>
<dbReference type="NCBIfam" id="TIGR01962">
    <property type="entry name" value="NuoD"/>
    <property type="match status" value="1"/>
</dbReference>
<dbReference type="SUPFAM" id="SSF56762">
    <property type="entry name" value="HydB/Nqo4-like"/>
    <property type="match status" value="1"/>
</dbReference>
<dbReference type="PANTHER" id="PTHR11993">
    <property type="entry name" value="NADH-UBIQUINONE OXIDOREDUCTASE 49 KDA SUBUNIT"/>
    <property type="match status" value="1"/>
</dbReference>
<dbReference type="PANTHER" id="PTHR11993:SF10">
    <property type="entry name" value="NADH DEHYDROGENASE [UBIQUINONE] IRON-SULFUR PROTEIN 2, MITOCHONDRIAL"/>
    <property type="match status" value="1"/>
</dbReference>
<evidence type="ECO:0000313" key="3">
    <source>
        <dbReference type="EMBL" id="VAW34665.1"/>
    </source>
</evidence>
<feature type="transmembrane region" description="Helical" evidence="1">
    <location>
        <begin position="123"/>
        <end position="147"/>
    </location>
</feature>
<evidence type="ECO:0000259" key="2">
    <source>
        <dbReference type="Pfam" id="PF00346"/>
    </source>
</evidence>
<dbReference type="GO" id="GO:0016651">
    <property type="term" value="F:oxidoreductase activity, acting on NAD(P)H"/>
    <property type="evidence" value="ECO:0007669"/>
    <property type="project" value="InterPro"/>
</dbReference>
<dbReference type="InterPro" id="IPR029014">
    <property type="entry name" value="NiFe-Hase_large"/>
</dbReference>
<dbReference type="Pfam" id="PF00346">
    <property type="entry name" value="Complex1_49kDa"/>
    <property type="match status" value="1"/>
</dbReference>
<dbReference type="NCBIfam" id="NF004739">
    <property type="entry name" value="PRK06075.1"/>
    <property type="match status" value="1"/>
</dbReference>
<gene>
    <name evidence="3" type="ORF">MNBD_DELTA02-362</name>
</gene>
<dbReference type="GO" id="GO:0051287">
    <property type="term" value="F:NAD binding"/>
    <property type="evidence" value="ECO:0007669"/>
    <property type="project" value="InterPro"/>
</dbReference>
<protein>
    <submittedName>
        <fullName evidence="3">NADH-ubiquinone oxidoreductase chain D</fullName>
        <ecNumber evidence="3">1.6.5.3</ecNumber>
    </submittedName>
</protein>
<proteinExistence type="inferred from homology"/>
<keyword evidence="1" id="KW-0812">Transmembrane</keyword>
<feature type="domain" description="NADH-quinone oxidoreductase subunit D" evidence="2">
    <location>
        <begin position="136"/>
        <end position="406"/>
    </location>
</feature>
<dbReference type="GO" id="GO:0048038">
    <property type="term" value="F:quinone binding"/>
    <property type="evidence" value="ECO:0007669"/>
    <property type="project" value="InterPro"/>
</dbReference>
<dbReference type="InterPro" id="IPR001135">
    <property type="entry name" value="NADH_Q_OxRdtase_suD"/>
</dbReference>
<dbReference type="AlphaFoldDB" id="A0A3B0UU32"/>
<name>A0A3B0UU32_9ZZZZ</name>
<keyword evidence="3" id="KW-0830">Ubiquinone</keyword>
<dbReference type="EMBL" id="UOEZ01000006">
    <property type="protein sequence ID" value="VAW34665.1"/>
    <property type="molecule type" value="Genomic_DNA"/>
</dbReference>
<dbReference type="InterPro" id="IPR022885">
    <property type="entry name" value="NDH1_su_D/H"/>
</dbReference>
<keyword evidence="1" id="KW-1133">Transmembrane helix</keyword>
<keyword evidence="3" id="KW-0560">Oxidoreductase</keyword>
<accession>A0A3B0UU32</accession>
<keyword evidence="1" id="KW-0472">Membrane</keyword>
<dbReference type="HAMAP" id="MF_01358">
    <property type="entry name" value="NDH1_NuoD"/>
    <property type="match status" value="1"/>
</dbReference>